<dbReference type="STRING" id="76114.ebA7224"/>
<evidence type="ECO:0000313" key="1">
    <source>
        <dbReference type="EMBL" id="CAI10221.1"/>
    </source>
</evidence>
<proteinExistence type="predicted"/>
<dbReference type="KEGG" id="eba:ebA7224"/>
<dbReference type="AlphaFoldDB" id="Q5NXJ3"/>
<dbReference type="Proteomes" id="UP000006552">
    <property type="component" value="Chromosome"/>
</dbReference>
<accession>Q5NXJ3</accession>
<dbReference type="HOGENOM" id="CLU_2821735_0_0_4"/>
<organism evidence="1 2">
    <name type="scientific">Aromatoleum aromaticum (strain DSM 19018 / LMG 30748 / EbN1)</name>
    <name type="common">Azoarcus sp. (strain EbN1)</name>
    <dbReference type="NCBI Taxonomy" id="76114"/>
    <lineage>
        <taxon>Bacteria</taxon>
        <taxon>Pseudomonadati</taxon>
        <taxon>Pseudomonadota</taxon>
        <taxon>Betaproteobacteria</taxon>
        <taxon>Rhodocyclales</taxon>
        <taxon>Rhodocyclaceae</taxon>
        <taxon>Aromatoleum</taxon>
    </lineage>
</organism>
<dbReference type="EMBL" id="CR555306">
    <property type="protein sequence ID" value="CAI10221.1"/>
    <property type="molecule type" value="Genomic_DNA"/>
</dbReference>
<protein>
    <submittedName>
        <fullName evidence="1">Uncharacterized protein</fullName>
    </submittedName>
</protein>
<sequence>MKGCERTGTFCADRNATSTSIESRAVSTRAWVGGESSIRRLAGPLNGCGKCIGRTDREKVEPGIWL</sequence>
<name>Q5NXJ3_AROAE</name>
<evidence type="ECO:0000313" key="2">
    <source>
        <dbReference type="Proteomes" id="UP000006552"/>
    </source>
</evidence>
<keyword evidence="2" id="KW-1185">Reference proteome</keyword>
<gene>
    <name evidence="1" type="ORF">ebA7224</name>
</gene>
<reference evidence="1 2" key="1">
    <citation type="journal article" date="2005" name="Arch. Microbiol.">
        <title>The genome sequence of an anaerobic aromatic-degrading denitrifying bacterium, strain EbN1.</title>
        <authorList>
            <person name="Rabus R."/>
            <person name="Kube M."/>
            <person name="Heider J."/>
            <person name="Beck A."/>
            <person name="Heitmann K."/>
            <person name="Widdel F."/>
            <person name="Reinhardt R."/>
        </authorList>
    </citation>
    <scope>NUCLEOTIDE SEQUENCE [LARGE SCALE GENOMIC DNA]</scope>
    <source>
        <strain evidence="1 2">EbN1</strain>
    </source>
</reference>